<dbReference type="GO" id="GO:0030490">
    <property type="term" value="P:maturation of SSU-rRNA"/>
    <property type="evidence" value="ECO:0007669"/>
    <property type="project" value="TreeGrafter"/>
</dbReference>
<dbReference type="GO" id="GO:0106388">
    <property type="term" value="F:rRNA small subunit aminocarboxypropyltransferase activity"/>
    <property type="evidence" value="ECO:0007669"/>
    <property type="project" value="InterPro"/>
</dbReference>
<organism evidence="3 4">
    <name type="scientific">Tetrapyrgos nigripes</name>
    <dbReference type="NCBI Taxonomy" id="182062"/>
    <lineage>
        <taxon>Eukaryota</taxon>
        <taxon>Fungi</taxon>
        <taxon>Dikarya</taxon>
        <taxon>Basidiomycota</taxon>
        <taxon>Agaricomycotina</taxon>
        <taxon>Agaricomycetes</taxon>
        <taxon>Agaricomycetidae</taxon>
        <taxon>Agaricales</taxon>
        <taxon>Marasmiineae</taxon>
        <taxon>Marasmiaceae</taxon>
        <taxon>Tetrapyrgos</taxon>
    </lineage>
</organism>
<evidence type="ECO:0000313" key="3">
    <source>
        <dbReference type="EMBL" id="KAF5362610.1"/>
    </source>
</evidence>
<dbReference type="EMBL" id="JAACJM010000038">
    <property type="protein sequence ID" value="KAF5362610.1"/>
    <property type="molecule type" value="Genomic_DNA"/>
</dbReference>
<gene>
    <name evidence="3" type="ORF">D9758_009563</name>
</gene>
<dbReference type="InterPro" id="IPR007209">
    <property type="entry name" value="RNaseL-inhib-like_metal-bd_dom"/>
</dbReference>
<protein>
    <recommendedName>
        <fullName evidence="2">RNase L inhibitor RLI-like possible metal-binding domain-containing protein</fullName>
    </recommendedName>
</protein>
<dbReference type="Pfam" id="PF04068">
    <property type="entry name" value="Fer4_RLI"/>
    <property type="match status" value="1"/>
</dbReference>
<dbReference type="OrthoDB" id="10262062at2759"/>
<dbReference type="PANTHER" id="PTHR20426:SF0">
    <property type="entry name" value="18S RRNA AMINOCARBOXYPROPYLTRANSFERASE"/>
    <property type="match status" value="1"/>
</dbReference>
<evidence type="ECO:0000313" key="4">
    <source>
        <dbReference type="Proteomes" id="UP000559256"/>
    </source>
</evidence>
<dbReference type="PANTHER" id="PTHR20426">
    <property type="entry name" value="RIBOSOME BIOGENESIS PROTEIN TSR3 HOMOLOG"/>
    <property type="match status" value="1"/>
</dbReference>
<evidence type="ECO:0000259" key="2">
    <source>
        <dbReference type="Pfam" id="PF04068"/>
    </source>
</evidence>
<sequence>MGKKNGDFLQSSRSKRGRGGRARVPADELRIEVRIAMWDFNHCDPRRYSGKKLALLGLIMIKEFKVGQYRFRGTITSSPNGTAVISPADRDIFPKGGLAVVERPWARPDDVSGEKLPVLAKKLLLYLIAPTMANRGD</sequence>
<proteinExistence type="predicted"/>
<feature type="domain" description="RNase L inhibitor RLI-like possible metal-binding" evidence="2">
    <location>
        <begin position="33"/>
        <end position="59"/>
    </location>
</feature>
<evidence type="ECO:0000256" key="1">
    <source>
        <dbReference type="SAM" id="MobiDB-lite"/>
    </source>
</evidence>
<dbReference type="AlphaFoldDB" id="A0A8H5GD80"/>
<dbReference type="InterPro" id="IPR022968">
    <property type="entry name" value="Tsr3-like"/>
</dbReference>
<accession>A0A8H5GD80</accession>
<keyword evidence="4" id="KW-1185">Reference proteome</keyword>
<name>A0A8H5GD80_9AGAR</name>
<feature type="region of interest" description="Disordered" evidence="1">
    <location>
        <begin position="1"/>
        <end position="21"/>
    </location>
</feature>
<comment type="caution">
    <text evidence="3">The sequence shown here is derived from an EMBL/GenBank/DDBJ whole genome shotgun (WGS) entry which is preliminary data.</text>
</comment>
<dbReference type="Proteomes" id="UP000559256">
    <property type="component" value="Unassembled WGS sequence"/>
</dbReference>
<reference evidence="3 4" key="1">
    <citation type="journal article" date="2020" name="ISME J.">
        <title>Uncovering the hidden diversity of litter-decomposition mechanisms in mushroom-forming fungi.</title>
        <authorList>
            <person name="Floudas D."/>
            <person name="Bentzer J."/>
            <person name="Ahren D."/>
            <person name="Johansson T."/>
            <person name="Persson P."/>
            <person name="Tunlid A."/>
        </authorList>
    </citation>
    <scope>NUCLEOTIDE SEQUENCE [LARGE SCALE GENOMIC DNA]</scope>
    <source>
        <strain evidence="3 4">CBS 291.85</strain>
    </source>
</reference>